<comment type="caution">
    <text evidence="5">The sequence shown here is derived from an EMBL/GenBank/DDBJ whole genome shotgun (WGS) entry which is preliminary data.</text>
</comment>
<proteinExistence type="predicted"/>
<organism evidence="5 6">
    <name type="scientific">Nocardioides hwasunensis</name>
    <dbReference type="NCBI Taxonomy" id="397258"/>
    <lineage>
        <taxon>Bacteria</taxon>
        <taxon>Bacillati</taxon>
        <taxon>Actinomycetota</taxon>
        <taxon>Actinomycetes</taxon>
        <taxon>Propionibacteriales</taxon>
        <taxon>Nocardioidaceae</taxon>
        <taxon>Nocardioides</taxon>
    </lineage>
</organism>
<evidence type="ECO:0000259" key="4">
    <source>
        <dbReference type="PROSITE" id="PS50932"/>
    </source>
</evidence>
<keyword evidence="3" id="KW-0804">Transcription</keyword>
<feature type="domain" description="HTH lacI-type" evidence="4">
    <location>
        <begin position="1"/>
        <end position="53"/>
    </location>
</feature>
<dbReference type="SUPFAM" id="SSF47413">
    <property type="entry name" value="lambda repressor-like DNA-binding domains"/>
    <property type="match status" value="1"/>
</dbReference>
<protein>
    <submittedName>
        <fullName evidence="5">LacI family DNA-binding transcriptional regulator</fullName>
    </submittedName>
</protein>
<dbReference type="RefSeq" id="WP_191199903.1">
    <property type="nucleotide sequence ID" value="NZ_BAAAPA010000007.1"/>
</dbReference>
<dbReference type="CDD" id="cd01575">
    <property type="entry name" value="PBP1_GntR"/>
    <property type="match status" value="1"/>
</dbReference>
<keyword evidence="1" id="KW-0805">Transcription regulation</keyword>
<gene>
    <name evidence="5" type="ORF">IEZ25_13195</name>
</gene>
<accession>A0ABR8MHW9</accession>
<dbReference type="Pfam" id="PF00356">
    <property type="entry name" value="LacI"/>
    <property type="match status" value="1"/>
</dbReference>
<evidence type="ECO:0000256" key="2">
    <source>
        <dbReference type="ARBA" id="ARBA00023125"/>
    </source>
</evidence>
<dbReference type="Pfam" id="PF13377">
    <property type="entry name" value="Peripla_BP_3"/>
    <property type="match status" value="1"/>
</dbReference>
<dbReference type="Proteomes" id="UP000649289">
    <property type="component" value="Unassembled WGS sequence"/>
</dbReference>
<dbReference type="CDD" id="cd01392">
    <property type="entry name" value="HTH_LacI"/>
    <property type="match status" value="1"/>
</dbReference>
<name>A0ABR8MHW9_9ACTN</name>
<dbReference type="SUPFAM" id="SSF53822">
    <property type="entry name" value="Periplasmic binding protein-like I"/>
    <property type="match status" value="1"/>
</dbReference>
<dbReference type="SMART" id="SM00354">
    <property type="entry name" value="HTH_LACI"/>
    <property type="match status" value="1"/>
</dbReference>
<keyword evidence="6" id="KW-1185">Reference proteome</keyword>
<dbReference type="PANTHER" id="PTHR30146:SF33">
    <property type="entry name" value="TRANSCRIPTIONAL REGULATOR"/>
    <property type="match status" value="1"/>
</dbReference>
<evidence type="ECO:0000313" key="6">
    <source>
        <dbReference type="Proteomes" id="UP000649289"/>
    </source>
</evidence>
<dbReference type="EMBL" id="JACXYY010000005">
    <property type="protein sequence ID" value="MBD3915572.1"/>
    <property type="molecule type" value="Genomic_DNA"/>
</dbReference>
<dbReference type="InterPro" id="IPR010982">
    <property type="entry name" value="Lambda_DNA-bd_dom_sf"/>
</dbReference>
<evidence type="ECO:0000256" key="1">
    <source>
        <dbReference type="ARBA" id="ARBA00023015"/>
    </source>
</evidence>
<dbReference type="Gene3D" id="3.40.50.2300">
    <property type="match status" value="2"/>
</dbReference>
<dbReference type="PANTHER" id="PTHR30146">
    <property type="entry name" value="LACI-RELATED TRANSCRIPTIONAL REPRESSOR"/>
    <property type="match status" value="1"/>
</dbReference>
<dbReference type="InterPro" id="IPR028082">
    <property type="entry name" value="Peripla_BP_I"/>
</dbReference>
<keyword evidence="2 5" id="KW-0238">DNA-binding</keyword>
<sequence>MADVSAEAGVSAQTVSRALSQPDLVTPETRARVEQAVRKTGYVRNLAASHLASNRSHTVAAIVPTIASSVFSDTLRAVGDRLAPEGYQMFVGNTDYREGREEELVGHFIQRRPDGFVMVGTSHTRETRRLLEAYGRPVVETWDWDDAPTDLLVGFSNRRALASMVEHLVARGHRRLAFAGVLRPGDERAIRRFEGFRDAVADLLPDEPLRVVDLPDLPVAMDTGVELLRATLQRYPEITALVFPTDVFATAALLAAPGLGIDVPGRLAITGFGDFDLASHVHPGLTTVAIDVDRMGTTAADLLLARMREQQVGETAVDVGYRIEVRDSA</sequence>
<evidence type="ECO:0000256" key="3">
    <source>
        <dbReference type="ARBA" id="ARBA00023163"/>
    </source>
</evidence>
<evidence type="ECO:0000313" key="5">
    <source>
        <dbReference type="EMBL" id="MBD3915572.1"/>
    </source>
</evidence>
<dbReference type="PROSITE" id="PS50932">
    <property type="entry name" value="HTH_LACI_2"/>
    <property type="match status" value="1"/>
</dbReference>
<dbReference type="GO" id="GO:0003677">
    <property type="term" value="F:DNA binding"/>
    <property type="evidence" value="ECO:0007669"/>
    <property type="project" value="UniProtKB-KW"/>
</dbReference>
<dbReference type="Gene3D" id="1.10.260.40">
    <property type="entry name" value="lambda repressor-like DNA-binding domains"/>
    <property type="match status" value="1"/>
</dbReference>
<dbReference type="InterPro" id="IPR000843">
    <property type="entry name" value="HTH_LacI"/>
</dbReference>
<dbReference type="InterPro" id="IPR046335">
    <property type="entry name" value="LacI/GalR-like_sensor"/>
</dbReference>
<reference evidence="5 6" key="1">
    <citation type="submission" date="2020-09" db="EMBL/GenBank/DDBJ databases">
        <title>novel species in genus Nocardioides.</title>
        <authorList>
            <person name="Zhang G."/>
        </authorList>
    </citation>
    <scope>NUCLEOTIDE SEQUENCE [LARGE SCALE GENOMIC DNA]</scope>
    <source>
        <strain evidence="5 6">19197</strain>
    </source>
</reference>